<dbReference type="EMBL" id="CP014782">
    <property type="protein sequence ID" value="AQS40436.1"/>
    <property type="molecule type" value="Genomic_DNA"/>
</dbReference>
<accession>A0A1S6HXX1</accession>
<name>A0A1S6HXX1_9GAMM</name>
<dbReference type="InterPro" id="IPR036680">
    <property type="entry name" value="SPOR-like_sf"/>
</dbReference>
<dbReference type="PANTHER" id="PTHR38687">
    <property type="entry name" value="CELL DIVISION PROTEIN DEDD-RELATED"/>
    <property type="match status" value="1"/>
</dbReference>
<reference evidence="4 5" key="1">
    <citation type="submission" date="2016-03" db="EMBL/GenBank/DDBJ databases">
        <title>Complete genome sequence of Shewanella psychrophila WP2, a deep sea bacterium isolated from west Pacific sediment.</title>
        <authorList>
            <person name="Xu G."/>
            <person name="Jian H."/>
        </authorList>
    </citation>
    <scope>NUCLEOTIDE SEQUENCE [LARGE SCALE GENOMIC DNA]</scope>
    <source>
        <strain evidence="4 5">WP2</strain>
    </source>
</reference>
<dbReference type="PANTHER" id="PTHR38687:SF2">
    <property type="entry name" value="CELL DIVISION PROTEIN FTSN"/>
    <property type="match status" value="1"/>
</dbReference>
<dbReference type="Gene3D" id="3.30.70.1070">
    <property type="entry name" value="Sporulation related repeat"/>
    <property type="match status" value="1"/>
</dbReference>
<feature type="compositionally biased region" description="Basic and acidic residues" evidence="1">
    <location>
        <begin position="66"/>
        <end position="78"/>
    </location>
</feature>
<keyword evidence="2" id="KW-1133">Transmembrane helix</keyword>
<evidence type="ECO:0000256" key="1">
    <source>
        <dbReference type="SAM" id="MobiDB-lite"/>
    </source>
</evidence>
<dbReference type="SUPFAM" id="SSF110997">
    <property type="entry name" value="Sporulation related repeat"/>
    <property type="match status" value="1"/>
</dbReference>
<feature type="transmembrane region" description="Helical" evidence="2">
    <location>
        <begin position="34"/>
        <end position="54"/>
    </location>
</feature>
<proteinExistence type="predicted"/>
<dbReference type="KEGG" id="spsw:Sps_05367"/>
<keyword evidence="2" id="KW-0472">Membrane</keyword>
<sequence>MTNRDYAKRSPARKGKAKPKTTRRKSQAPAPRRFPLVLLLVTLALLAGFGYFLWSINNSAEDLDEKEGPVVEQADVKPTKKKDPKALPPKPKEKWTYQQELENKEVEVDVPEVTAPTHNYQMQCGSFRTQSQADQMKAVIAFQGLESDISKVRGTTGDWYKVSLGPYERKRQAEKHRHILQKAGIDGCFLMYVKK</sequence>
<dbReference type="Pfam" id="PF05036">
    <property type="entry name" value="SPOR"/>
    <property type="match status" value="1"/>
</dbReference>
<evidence type="ECO:0000256" key="2">
    <source>
        <dbReference type="SAM" id="Phobius"/>
    </source>
</evidence>
<dbReference type="InterPro" id="IPR007730">
    <property type="entry name" value="SPOR-like_dom"/>
</dbReference>
<gene>
    <name evidence="4" type="ORF">Sps_05367</name>
</gene>
<feature type="domain" description="SPOR" evidence="3">
    <location>
        <begin position="114"/>
        <end position="193"/>
    </location>
</feature>
<dbReference type="OrthoDB" id="8558195at2"/>
<feature type="region of interest" description="Disordered" evidence="1">
    <location>
        <begin position="1"/>
        <end position="29"/>
    </location>
</feature>
<dbReference type="AlphaFoldDB" id="A0A1S6HXX1"/>
<organism evidence="4 5">
    <name type="scientific">Shewanella psychrophila</name>
    <dbReference type="NCBI Taxonomy" id="225848"/>
    <lineage>
        <taxon>Bacteria</taxon>
        <taxon>Pseudomonadati</taxon>
        <taxon>Pseudomonadota</taxon>
        <taxon>Gammaproteobacteria</taxon>
        <taxon>Alteromonadales</taxon>
        <taxon>Shewanellaceae</taxon>
        <taxon>Shewanella</taxon>
    </lineage>
</organism>
<dbReference type="InterPro" id="IPR052521">
    <property type="entry name" value="Cell_div_SPOR-domain"/>
</dbReference>
<keyword evidence="5" id="KW-1185">Reference proteome</keyword>
<evidence type="ECO:0000313" key="4">
    <source>
        <dbReference type="EMBL" id="AQS40436.1"/>
    </source>
</evidence>
<evidence type="ECO:0000259" key="3">
    <source>
        <dbReference type="PROSITE" id="PS51724"/>
    </source>
</evidence>
<feature type="compositionally biased region" description="Basic residues" evidence="1">
    <location>
        <begin position="10"/>
        <end position="26"/>
    </location>
</feature>
<dbReference type="PROSITE" id="PS51724">
    <property type="entry name" value="SPOR"/>
    <property type="match status" value="1"/>
</dbReference>
<dbReference type="RefSeq" id="WP_077755222.1">
    <property type="nucleotide sequence ID" value="NZ_CP014782.1"/>
</dbReference>
<evidence type="ECO:0000313" key="5">
    <source>
        <dbReference type="Proteomes" id="UP000189545"/>
    </source>
</evidence>
<keyword evidence="2" id="KW-0812">Transmembrane</keyword>
<protein>
    <submittedName>
        <fullName evidence="4">Sporulation related protein</fullName>
    </submittedName>
</protein>
<feature type="region of interest" description="Disordered" evidence="1">
    <location>
        <begin position="63"/>
        <end position="92"/>
    </location>
</feature>
<dbReference type="GO" id="GO:0042834">
    <property type="term" value="F:peptidoglycan binding"/>
    <property type="evidence" value="ECO:0007669"/>
    <property type="project" value="InterPro"/>
</dbReference>
<dbReference type="STRING" id="225848.Sps_05367"/>
<dbReference type="Proteomes" id="UP000189545">
    <property type="component" value="Chromosome"/>
</dbReference>